<gene>
    <name evidence="2" type="ORF">GCM10017781_36250</name>
    <name evidence="3" type="ORF">HNQ07_003687</name>
</gene>
<evidence type="ECO:0000256" key="1">
    <source>
        <dbReference type="SAM" id="MobiDB-lite"/>
    </source>
</evidence>
<feature type="region of interest" description="Disordered" evidence="1">
    <location>
        <begin position="1"/>
        <end position="58"/>
    </location>
</feature>
<dbReference type="Proteomes" id="UP000539473">
    <property type="component" value="Unassembled WGS sequence"/>
</dbReference>
<dbReference type="RefSeq" id="WP_184114449.1">
    <property type="nucleotide sequence ID" value="NZ_BNAJ01000011.1"/>
</dbReference>
<dbReference type="EMBL" id="JACHFK010000011">
    <property type="protein sequence ID" value="MBB5378186.1"/>
    <property type="molecule type" value="Genomic_DNA"/>
</dbReference>
<name>A0A7W8NQS7_9DEIO</name>
<dbReference type="EMBL" id="BNAJ01000011">
    <property type="protein sequence ID" value="GHF56675.1"/>
    <property type="molecule type" value="Genomic_DNA"/>
</dbReference>
<dbReference type="Proteomes" id="UP000619376">
    <property type="component" value="Unassembled WGS sequence"/>
</dbReference>
<dbReference type="AlphaFoldDB" id="A0A7W8NQS7"/>
<reference evidence="2" key="4">
    <citation type="submission" date="2024-05" db="EMBL/GenBank/DDBJ databases">
        <authorList>
            <person name="Sun Q."/>
            <person name="Zhou Y."/>
        </authorList>
    </citation>
    <scope>NUCLEOTIDE SEQUENCE</scope>
    <source>
        <strain evidence="2">CGMCC 1.18437</strain>
    </source>
</reference>
<sequence>MAPDPTTPDDRDPLPVNPTLMPHHAPAPEHGSADQGPIPDHLPDAPAMLPTSTEGLSSQEVTDLVGGGDASIVEANEALEQAEGVDPVTES</sequence>
<reference evidence="3 4" key="3">
    <citation type="submission" date="2020-08" db="EMBL/GenBank/DDBJ databases">
        <title>Genomic Encyclopedia of Type Strains, Phase IV (KMG-IV): sequencing the most valuable type-strain genomes for metagenomic binning, comparative biology and taxonomic classification.</title>
        <authorList>
            <person name="Goeker M."/>
        </authorList>
    </citation>
    <scope>NUCLEOTIDE SEQUENCE [LARGE SCALE GENOMIC DNA]</scope>
    <source>
        <strain evidence="3 4">DSM 27521</strain>
    </source>
</reference>
<proteinExistence type="predicted"/>
<protein>
    <submittedName>
        <fullName evidence="3">Uncharacterized protein</fullName>
    </submittedName>
</protein>
<keyword evidence="5" id="KW-1185">Reference proteome</keyword>
<reference evidence="2" key="1">
    <citation type="journal article" date="2014" name="Int. J. Syst. Evol. Microbiol.">
        <title>Complete genome of a new Firmicutes species belonging to the dominant human colonic microbiota ('Ruminococcus bicirculans') reveals two chromosomes and a selective capacity to utilize plant glucans.</title>
        <authorList>
            <consortium name="NISC Comparative Sequencing Program"/>
            <person name="Wegmann U."/>
            <person name="Louis P."/>
            <person name="Goesmann A."/>
            <person name="Henrissat B."/>
            <person name="Duncan S.H."/>
            <person name="Flint H.J."/>
        </authorList>
    </citation>
    <scope>NUCLEOTIDE SEQUENCE</scope>
    <source>
        <strain evidence="2">CGMCC 1.18437</strain>
    </source>
</reference>
<evidence type="ECO:0000313" key="2">
    <source>
        <dbReference type="EMBL" id="GHF56675.1"/>
    </source>
</evidence>
<evidence type="ECO:0000313" key="4">
    <source>
        <dbReference type="Proteomes" id="UP000539473"/>
    </source>
</evidence>
<evidence type="ECO:0000313" key="3">
    <source>
        <dbReference type="EMBL" id="MBB5378186.1"/>
    </source>
</evidence>
<reference evidence="5" key="2">
    <citation type="journal article" date="2019" name="Int. J. Syst. Evol. Microbiol.">
        <title>The Global Catalogue of Microorganisms (GCM) 10K type strain sequencing project: providing services to taxonomists for standard genome sequencing and annotation.</title>
        <authorList>
            <consortium name="The Broad Institute Genomics Platform"/>
            <consortium name="The Broad Institute Genome Sequencing Center for Infectious Disease"/>
            <person name="Wu L."/>
            <person name="Ma J."/>
        </authorList>
    </citation>
    <scope>NUCLEOTIDE SEQUENCE [LARGE SCALE GENOMIC DNA]</scope>
    <source>
        <strain evidence="5">CGMCC 1.18437</strain>
    </source>
</reference>
<accession>A0A7W8NQS7</accession>
<organism evidence="3 4">
    <name type="scientific">Deinococcus metalli</name>
    <dbReference type="NCBI Taxonomy" id="1141878"/>
    <lineage>
        <taxon>Bacteria</taxon>
        <taxon>Thermotogati</taxon>
        <taxon>Deinococcota</taxon>
        <taxon>Deinococci</taxon>
        <taxon>Deinococcales</taxon>
        <taxon>Deinococcaceae</taxon>
        <taxon>Deinococcus</taxon>
    </lineage>
</organism>
<comment type="caution">
    <text evidence="3">The sequence shown here is derived from an EMBL/GenBank/DDBJ whole genome shotgun (WGS) entry which is preliminary data.</text>
</comment>
<evidence type="ECO:0000313" key="5">
    <source>
        <dbReference type="Proteomes" id="UP000619376"/>
    </source>
</evidence>